<dbReference type="SUPFAM" id="SSF56349">
    <property type="entry name" value="DNA breaking-rejoining enzymes"/>
    <property type="match status" value="1"/>
</dbReference>
<evidence type="ECO:0008006" key="9">
    <source>
        <dbReference type="Google" id="ProtNLM"/>
    </source>
</evidence>
<comment type="caution">
    <text evidence="7">The sequence shown here is derived from an EMBL/GenBank/DDBJ whole genome shotgun (WGS) entry which is preliminary data.</text>
</comment>
<dbReference type="Proteomes" id="UP001157133">
    <property type="component" value="Unassembled WGS sequence"/>
</dbReference>
<protein>
    <recommendedName>
        <fullName evidence="9">Tyr recombinase domain-containing protein</fullName>
    </recommendedName>
</protein>
<keyword evidence="3" id="KW-0233">DNA recombination</keyword>
<dbReference type="Pfam" id="PF00589">
    <property type="entry name" value="Phage_integrase"/>
    <property type="match status" value="1"/>
</dbReference>
<keyword evidence="2 4" id="KW-0238">DNA-binding</keyword>
<dbReference type="EMBL" id="BSSU01000006">
    <property type="protein sequence ID" value="GLX81854.1"/>
    <property type="molecule type" value="Genomic_DNA"/>
</dbReference>
<dbReference type="Gene3D" id="1.10.443.10">
    <property type="entry name" value="Intergrase catalytic core"/>
    <property type="match status" value="1"/>
</dbReference>
<evidence type="ECO:0000256" key="2">
    <source>
        <dbReference type="ARBA" id="ARBA00023125"/>
    </source>
</evidence>
<dbReference type="PROSITE" id="PS51898">
    <property type="entry name" value="TYR_RECOMBINASE"/>
    <property type="match status" value="1"/>
</dbReference>
<dbReference type="InterPro" id="IPR044068">
    <property type="entry name" value="CB"/>
</dbReference>
<evidence type="ECO:0000259" key="5">
    <source>
        <dbReference type="PROSITE" id="PS51898"/>
    </source>
</evidence>
<dbReference type="InterPro" id="IPR002104">
    <property type="entry name" value="Integrase_catalytic"/>
</dbReference>
<organism evidence="7 8">
    <name type="scientific">Thalassotalea eurytherma</name>
    <dbReference type="NCBI Taxonomy" id="1144278"/>
    <lineage>
        <taxon>Bacteria</taxon>
        <taxon>Pseudomonadati</taxon>
        <taxon>Pseudomonadota</taxon>
        <taxon>Gammaproteobacteria</taxon>
        <taxon>Alteromonadales</taxon>
        <taxon>Colwelliaceae</taxon>
        <taxon>Thalassotalea</taxon>
    </lineage>
</organism>
<dbReference type="RefSeq" id="WP_284207200.1">
    <property type="nucleotide sequence ID" value="NZ_BSSU01000006.1"/>
</dbReference>
<reference evidence="7 8" key="1">
    <citation type="submission" date="2023-03" db="EMBL/GenBank/DDBJ databases">
        <title>Draft genome sequence of Thalassotalea eurytherma JCM 18482T.</title>
        <authorList>
            <person name="Sawabe T."/>
        </authorList>
    </citation>
    <scope>NUCLEOTIDE SEQUENCE [LARGE SCALE GENOMIC DNA]</scope>
    <source>
        <strain evidence="7 8">JCM 18482</strain>
    </source>
</reference>
<feature type="domain" description="Core-binding (CB)" evidence="6">
    <location>
        <begin position="21"/>
        <end position="137"/>
    </location>
</feature>
<evidence type="ECO:0000256" key="4">
    <source>
        <dbReference type="PROSITE-ProRule" id="PRU01248"/>
    </source>
</evidence>
<keyword evidence="1" id="KW-0229">DNA integration</keyword>
<dbReference type="CDD" id="cd00397">
    <property type="entry name" value="DNA_BRE_C"/>
    <property type="match status" value="1"/>
</dbReference>
<gene>
    <name evidence="7" type="ORF">theurythT_13060</name>
</gene>
<evidence type="ECO:0000256" key="1">
    <source>
        <dbReference type="ARBA" id="ARBA00022908"/>
    </source>
</evidence>
<proteinExistence type="predicted"/>
<sequence length="457" mass="52103">MTTKKIKYETVSSRYSYSLIDSNLGRIDEYSQYLESKILDKAPQSTINAIANDLKVFYDYILAFEDLQELSELLQKEVLKTPLNQIISQYPEYLVNGKHSPYALASYASKKNNRKGISVKSSERYIASANQYLKYSETIQSELLNLSDKGLVDINLDSETLLDNSTLRRELAVSEKKSILANSMLANVVRGGAKYMAQAAISVSKMHKISSGEDSNVEVKAFPVEFLLDTINASKTYRDRCFWSLLAGTGIRTSEAVQTLMQDIDPEVETIKIKDPTFRMEHYSFLDKNQLSSMAFKSRQTEKVWFLEPFKSIFFLNLQKYLLEERPQESSSHSLFFVSLANNTFGKTLIGSTELNPTFKEAQRKAGMNKTFTLHSLRHFYGMWCRNYIKNPDGSYGWSESTVQVAMGHASRKSTKIYAQKDKKLMSLALKYANEFILGASPELTVDEVAYLFDKYK</sequence>
<keyword evidence="8" id="KW-1185">Reference proteome</keyword>
<dbReference type="InterPro" id="IPR011010">
    <property type="entry name" value="DNA_brk_join_enz"/>
</dbReference>
<feature type="domain" description="Tyr recombinase" evidence="5">
    <location>
        <begin position="217"/>
        <end position="431"/>
    </location>
</feature>
<dbReference type="InterPro" id="IPR013762">
    <property type="entry name" value="Integrase-like_cat_sf"/>
</dbReference>
<evidence type="ECO:0000256" key="3">
    <source>
        <dbReference type="ARBA" id="ARBA00023172"/>
    </source>
</evidence>
<name>A0ABQ6H1S7_9GAMM</name>
<evidence type="ECO:0000313" key="7">
    <source>
        <dbReference type="EMBL" id="GLX81854.1"/>
    </source>
</evidence>
<dbReference type="PROSITE" id="PS51900">
    <property type="entry name" value="CB"/>
    <property type="match status" value="1"/>
</dbReference>
<evidence type="ECO:0000313" key="8">
    <source>
        <dbReference type="Proteomes" id="UP001157133"/>
    </source>
</evidence>
<accession>A0ABQ6H1S7</accession>
<evidence type="ECO:0000259" key="6">
    <source>
        <dbReference type="PROSITE" id="PS51900"/>
    </source>
</evidence>